<dbReference type="InterPro" id="IPR022555">
    <property type="entry name" value="DUF2577"/>
</dbReference>
<dbReference type="Proteomes" id="UP000184038">
    <property type="component" value="Unassembled WGS sequence"/>
</dbReference>
<dbReference type="STRING" id="1120996.SAMN02746066_04047"/>
<accession>A0A1M7MWU8</accession>
<dbReference type="AlphaFoldDB" id="A0A1M7MWU8"/>
<sequence length="87" mass="9689">MILIANMAQLIKKAAIEAVEASKPSDLIFGKVIKTNPLSVNVDQKLTLNEEFVYATYAYSKIMQDNDNVVMIRAKGGQKYLIIDKVV</sequence>
<evidence type="ECO:0000313" key="1">
    <source>
        <dbReference type="EMBL" id="SHM95091.1"/>
    </source>
</evidence>
<gene>
    <name evidence="1" type="ORF">SAMN02746066_04047</name>
</gene>
<protein>
    <recommendedName>
        <fullName evidence="3">DUF2577 domain-containing protein</fullName>
    </recommendedName>
</protein>
<evidence type="ECO:0000313" key="2">
    <source>
        <dbReference type="Proteomes" id="UP000184038"/>
    </source>
</evidence>
<dbReference type="EMBL" id="FRCP01000023">
    <property type="protein sequence ID" value="SHM95091.1"/>
    <property type="molecule type" value="Genomic_DNA"/>
</dbReference>
<keyword evidence="2" id="KW-1185">Reference proteome</keyword>
<reference evidence="1 2" key="1">
    <citation type="submission" date="2016-11" db="EMBL/GenBank/DDBJ databases">
        <authorList>
            <person name="Jaros S."/>
            <person name="Januszkiewicz K."/>
            <person name="Wedrychowicz H."/>
        </authorList>
    </citation>
    <scope>NUCLEOTIDE SEQUENCE [LARGE SCALE GENOMIC DNA]</scope>
    <source>
        <strain evidence="1 2">DSM 15930</strain>
    </source>
</reference>
<proteinExistence type="predicted"/>
<organism evidence="1 2">
    <name type="scientific">Anaerosporobacter mobilis DSM 15930</name>
    <dbReference type="NCBI Taxonomy" id="1120996"/>
    <lineage>
        <taxon>Bacteria</taxon>
        <taxon>Bacillati</taxon>
        <taxon>Bacillota</taxon>
        <taxon>Clostridia</taxon>
        <taxon>Lachnospirales</taxon>
        <taxon>Lachnospiraceae</taxon>
        <taxon>Anaerosporobacter</taxon>
    </lineage>
</organism>
<dbReference type="Pfam" id="PF10844">
    <property type="entry name" value="DUF2577"/>
    <property type="match status" value="2"/>
</dbReference>
<name>A0A1M7MWU8_9FIRM</name>
<evidence type="ECO:0008006" key="3">
    <source>
        <dbReference type="Google" id="ProtNLM"/>
    </source>
</evidence>